<feature type="compositionally biased region" description="Polar residues" evidence="2">
    <location>
        <begin position="333"/>
        <end position="350"/>
    </location>
</feature>
<reference evidence="3 4" key="1">
    <citation type="submission" date="2022-01" db="EMBL/GenBank/DDBJ databases">
        <title>A high-quality chromosome-level genome assembly of rohu carp, Labeo rohita.</title>
        <authorList>
            <person name="Arick M.A. II"/>
            <person name="Hsu C.-Y."/>
            <person name="Magbanua Z."/>
            <person name="Pechanova O."/>
            <person name="Grover C."/>
            <person name="Miller E."/>
            <person name="Thrash A."/>
            <person name="Ezzel L."/>
            <person name="Alam S."/>
            <person name="Benzie J."/>
            <person name="Hamilton M."/>
            <person name="Karsi A."/>
            <person name="Lawrence M.L."/>
            <person name="Peterson D.G."/>
        </authorList>
    </citation>
    <scope>NUCLEOTIDE SEQUENCE [LARGE SCALE GENOMIC DNA]</scope>
    <source>
        <strain evidence="4">BAU-BD-2019</strain>
        <tissue evidence="3">Blood</tissue>
    </source>
</reference>
<feature type="compositionally biased region" description="Basic and acidic residues" evidence="2">
    <location>
        <begin position="180"/>
        <end position="220"/>
    </location>
</feature>
<feature type="compositionally biased region" description="Polar residues" evidence="2">
    <location>
        <begin position="689"/>
        <end position="702"/>
    </location>
</feature>
<dbReference type="PANTHER" id="PTHR15268">
    <property type="entry name" value="THRAP3/BCLAF1"/>
    <property type="match status" value="1"/>
</dbReference>
<gene>
    <name evidence="3" type="ORF">H4Q32_020131</name>
</gene>
<keyword evidence="4" id="KW-1185">Reference proteome</keyword>
<feature type="compositionally biased region" description="Basic and acidic residues" evidence="2">
    <location>
        <begin position="150"/>
        <end position="170"/>
    </location>
</feature>
<name>A0ABQ8LE09_LABRO</name>
<evidence type="ECO:0000313" key="3">
    <source>
        <dbReference type="EMBL" id="KAI2648955.1"/>
    </source>
</evidence>
<feature type="region of interest" description="Disordered" evidence="2">
    <location>
        <begin position="639"/>
        <end position="710"/>
    </location>
</feature>
<dbReference type="Pfam" id="PF15440">
    <property type="entry name" value="THRAP3_BCLAF1"/>
    <property type="match status" value="1"/>
</dbReference>
<accession>A0ABQ8LE09</accession>
<comment type="similarity">
    <text evidence="1">Belongs to the BCLAF1/THRAP3 family.</text>
</comment>
<feature type="region of interest" description="Disordered" evidence="2">
    <location>
        <begin position="126"/>
        <end position="457"/>
    </location>
</feature>
<feature type="compositionally biased region" description="Basic and acidic residues" evidence="2">
    <location>
        <begin position="352"/>
        <end position="427"/>
    </location>
</feature>
<proteinExistence type="inferred from homology"/>
<evidence type="ECO:0000256" key="2">
    <source>
        <dbReference type="SAM" id="MobiDB-lite"/>
    </source>
</evidence>
<organism evidence="3 4">
    <name type="scientific">Labeo rohita</name>
    <name type="common">Indian major carp</name>
    <name type="synonym">Cyprinus rohita</name>
    <dbReference type="NCBI Taxonomy" id="84645"/>
    <lineage>
        <taxon>Eukaryota</taxon>
        <taxon>Metazoa</taxon>
        <taxon>Chordata</taxon>
        <taxon>Craniata</taxon>
        <taxon>Vertebrata</taxon>
        <taxon>Euteleostomi</taxon>
        <taxon>Actinopterygii</taxon>
        <taxon>Neopterygii</taxon>
        <taxon>Teleostei</taxon>
        <taxon>Ostariophysi</taxon>
        <taxon>Cypriniformes</taxon>
        <taxon>Cyprinidae</taxon>
        <taxon>Labeoninae</taxon>
        <taxon>Labeonini</taxon>
        <taxon>Labeo</taxon>
    </lineage>
</organism>
<feature type="compositionally biased region" description="Basic and acidic residues" evidence="2">
    <location>
        <begin position="299"/>
        <end position="330"/>
    </location>
</feature>
<dbReference type="Proteomes" id="UP000830375">
    <property type="component" value="Unassembled WGS sequence"/>
</dbReference>
<dbReference type="EMBL" id="JACTAM010000024">
    <property type="protein sequence ID" value="KAI2648955.1"/>
    <property type="molecule type" value="Genomic_DNA"/>
</dbReference>
<dbReference type="PANTHER" id="PTHR15268:SF17">
    <property type="entry name" value="BCLAF1 AND THRAP3 FAMILY MEMBER 3"/>
    <property type="match status" value="1"/>
</dbReference>
<protein>
    <submittedName>
        <fullName evidence="3">BCLAF1 and THRAP3 family member 3</fullName>
    </submittedName>
</protein>
<sequence>MFLSFARNWYFGGRIVLLCVEAVSRRPRLHKSGLVANSFLFFKETMSRPRSRSPLYSRIPTLHGRRAEALYDNQIHSSVQSDAWRNPEYVNKVESNANWNKDSFQGEQHVDHWAKFINAIEHAQKRGPSPMTRYHMQGEEQRSSHSPRRLPRERLPSPDRTHFGVEERYRMPSPGWNRNEGADKELSSQHNHRETRDRSYPRQPEGRRQDRMDYGYHNEEYGGQYQERGSFSERSSKSDYREHHPPSEGFTDFGRQDEFVEHHRGFSPRRAPVIVEHDHGIAKQDSRSRDPPKMSASVRNRDPPRTNETHRNRDRRDQGFHTRTLQDRHGGRPNSNPQDESRKNYSSYGRETQGRETQGRETQGRETQGRETQGREHSRHMEQPRMESHSRDSETRREMGNVRDVNDVDLRNRERDSVHDWEDERSQRNQGRMMGQGVVRQRAQYQRKPNANVGPASRMDFSEQETLKIKVDMSRPIRQSSHLGYSSDRQLSLDLVNVGRQRLDFLPMLEHSGTYRESAVHSGTFAQEIITLVHQVKENYFRGQGITLNERFRNDQYYSLQDEFKEEEDEEVEMGNVRPVMNRQHGMPSSETQIFCKIGPDPLQRRQLVPDPGDLRYDLERRRLQRLEGVKITIAGGSFAPVAPEGQESEPPYMMDNPEEADENFRWSEQEREHQRQWDGPRQRMPVPNRQNFNPKGNLNRNSRPRGRRT</sequence>
<feature type="compositionally biased region" description="Basic and acidic residues" evidence="2">
    <location>
        <begin position="230"/>
        <end position="246"/>
    </location>
</feature>
<feature type="compositionally biased region" description="Basic and acidic residues" evidence="2">
    <location>
        <begin position="254"/>
        <end position="264"/>
    </location>
</feature>
<evidence type="ECO:0000256" key="1">
    <source>
        <dbReference type="ARBA" id="ARBA00006481"/>
    </source>
</evidence>
<evidence type="ECO:0000313" key="4">
    <source>
        <dbReference type="Proteomes" id="UP000830375"/>
    </source>
</evidence>
<comment type="caution">
    <text evidence="3">The sequence shown here is derived from an EMBL/GenBank/DDBJ whole genome shotgun (WGS) entry which is preliminary data.</text>
</comment>
<dbReference type="InterPro" id="IPR029199">
    <property type="entry name" value="THRAP3_BCLAF1"/>
</dbReference>
<feature type="compositionally biased region" description="Basic and acidic residues" evidence="2">
    <location>
        <begin position="275"/>
        <end position="292"/>
    </location>
</feature>
<feature type="compositionally biased region" description="Basic and acidic residues" evidence="2">
    <location>
        <begin position="663"/>
        <end position="682"/>
    </location>
</feature>